<accession>A0AAU9KPJ8</accession>
<dbReference type="AlphaFoldDB" id="A0AAU9KPJ8"/>
<evidence type="ECO:0000313" key="2">
    <source>
        <dbReference type="Proteomes" id="UP001160483"/>
    </source>
</evidence>
<gene>
    <name evidence="1" type="ORF">PBS003_LOCUS1594</name>
</gene>
<sequence>MARSGLRRWLTRVFTSCLKGKHNEEANIIRVHCVDSSHNKRMASTPLPSINISHVHLQPCAPVINDKSDAQDIILWNKTNLLVNAAAAWQIRRVMPVEVAILDISALAKMTSPKLAQRFKALPILMVLRADNETLCRLSLALLSRDSFARLTLLERRAIHNVLAKRPYGWTEAQLSLYAERERELIAAADAIPSGQHDLLYTGQQTFLYSTYAREPHDWLE</sequence>
<comment type="caution">
    <text evidence="1">The sequence shown here is derived from an EMBL/GenBank/DDBJ whole genome shotgun (WGS) entry which is preliminary data.</text>
</comment>
<evidence type="ECO:0000313" key="1">
    <source>
        <dbReference type="EMBL" id="CAH0474753.1"/>
    </source>
</evidence>
<reference evidence="1" key="1">
    <citation type="submission" date="2021-11" db="EMBL/GenBank/DDBJ databases">
        <authorList>
            <person name="Islam A."/>
            <person name="Islam S."/>
            <person name="Flora M.S."/>
            <person name="Rahman M."/>
            <person name="Ziaur R.M."/>
            <person name="Epstein J.H."/>
            <person name="Hassan M."/>
            <person name="Klassen M."/>
            <person name="Woodard K."/>
            <person name="Webb A."/>
            <person name="Webby R.J."/>
            <person name="El Zowalaty M.E."/>
        </authorList>
    </citation>
    <scope>NUCLEOTIDE SEQUENCE</scope>
    <source>
        <strain evidence="1">Pbs3</strain>
    </source>
</reference>
<protein>
    <submittedName>
        <fullName evidence="1">Uncharacterized protein</fullName>
    </submittedName>
</protein>
<dbReference type="EMBL" id="CAKKTJ010000114">
    <property type="protein sequence ID" value="CAH0474753.1"/>
    <property type="molecule type" value="Genomic_DNA"/>
</dbReference>
<organism evidence="1 2">
    <name type="scientific">Peronospora belbahrii</name>
    <dbReference type="NCBI Taxonomy" id="622444"/>
    <lineage>
        <taxon>Eukaryota</taxon>
        <taxon>Sar</taxon>
        <taxon>Stramenopiles</taxon>
        <taxon>Oomycota</taxon>
        <taxon>Peronosporomycetes</taxon>
        <taxon>Peronosporales</taxon>
        <taxon>Peronosporaceae</taxon>
        <taxon>Peronospora</taxon>
    </lineage>
</organism>
<proteinExistence type="predicted"/>
<dbReference type="Proteomes" id="UP001160483">
    <property type="component" value="Unassembled WGS sequence"/>
</dbReference>
<name>A0AAU9KPJ8_9STRA</name>